<name>A0A7H9DPP2_9FLAO</name>
<protein>
    <recommendedName>
        <fullName evidence="4">phosphoglycolate phosphatase</fullName>
        <ecNumber evidence="4">3.1.3.18</ecNumber>
    </recommendedName>
</protein>
<dbReference type="PANTHER" id="PTHR43434">
    <property type="entry name" value="PHOSPHOGLYCOLATE PHOSPHATASE"/>
    <property type="match status" value="1"/>
</dbReference>
<dbReference type="PANTHER" id="PTHR43434:SF1">
    <property type="entry name" value="PHOSPHOGLYCOLATE PHOSPHATASE"/>
    <property type="match status" value="1"/>
</dbReference>
<dbReference type="InterPro" id="IPR023214">
    <property type="entry name" value="HAD_sf"/>
</dbReference>
<dbReference type="SUPFAM" id="SSF56784">
    <property type="entry name" value="HAD-like"/>
    <property type="match status" value="1"/>
</dbReference>
<dbReference type="InterPro" id="IPR023198">
    <property type="entry name" value="PGP-like_dom2"/>
</dbReference>
<comment type="pathway">
    <text evidence="2">Organic acid metabolism; glycolate biosynthesis; glycolate from 2-phosphoglycolate: step 1/1.</text>
</comment>
<accession>A0A7H9DPP2</accession>
<sequence length="211" mass="25114">MKKPFLMNPTIVLDFDDTLIDTKQRQYQVIKTFFNSYQIEISDFENYLKYRILNKASNTDFASQYLNNEIQLEDYKNYFKTRIESDDFLKYDQLIVEVELLKKISLNYKLVLLSLRTHYNQGEKQLSQLGLKEYFSEIYFLKHHEINPKTDILINLKQKFYPVTFIGDTISDYEAANKSEVDFYGVNTGLFSLSNNINTFEDINQYLITKL</sequence>
<dbReference type="Proteomes" id="UP000510643">
    <property type="component" value="Chromosome"/>
</dbReference>
<evidence type="ECO:0000256" key="1">
    <source>
        <dbReference type="ARBA" id="ARBA00000830"/>
    </source>
</evidence>
<dbReference type="Gene3D" id="3.40.50.1000">
    <property type="entry name" value="HAD superfamily/HAD-like"/>
    <property type="match status" value="1"/>
</dbReference>
<evidence type="ECO:0000313" key="6">
    <source>
        <dbReference type="Proteomes" id="UP000510643"/>
    </source>
</evidence>
<dbReference type="EC" id="3.1.3.18" evidence="4"/>
<gene>
    <name evidence="5" type="ORF">FH779_01750</name>
</gene>
<reference evidence="5 6" key="1">
    <citation type="submission" date="2019-06" db="EMBL/GenBank/DDBJ databases">
        <title>Emergence of pandrug resistant Empedobacter falsenii in China.</title>
        <authorList>
            <person name="Dong N."/>
            <person name="Chen S."/>
            <person name="Zhang R."/>
        </authorList>
    </citation>
    <scope>NUCLEOTIDE SEQUENCE [LARGE SCALE GENOMIC DNA]</scope>
    <source>
        <strain evidence="5 6">1681-1</strain>
    </source>
</reference>
<dbReference type="CDD" id="cd01427">
    <property type="entry name" value="HAD_like"/>
    <property type="match status" value="1"/>
</dbReference>
<organism evidence="5 6">
    <name type="scientific">Empedobacter falsenii</name>
    <dbReference type="NCBI Taxonomy" id="343874"/>
    <lineage>
        <taxon>Bacteria</taxon>
        <taxon>Pseudomonadati</taxon>
        <taxon>Bacteroidota</taxon>
        <taxon>Flavobacteriia</taxon>
        <taxon>Flavobacteriales</taxon>
        <taxon>Weeksellaceae</taxon>
        <taxon>Empedobacter</taxon>
    </lineage>
</organism>
<dbReference type="InterPro" id="IPR041492">
    <property type="entry name" value="HAD_2"/>
</dbReference>
<dbReference type="RefSeq" id="WP_185655196.1">
    <property type="nucleotide sequence ID" value="NZ_JACLFP010000001.1"/>
</dbReference>
<evidence type="ECO:0000256" key="4">
    <source>
        <dbReference type="ARBA" id="ARBA00013078"/>
    </source>
</evidence>
<dbReference type="GO" id="GO:0008967">
    <property type="term" value="F:phosphoglycolate phosphatase activity"/>
    <property type="evidence" value="ECO:0007669"/>
    <property type="project" value="UniProtKB-EC"/>
</dbReference>
<dbReference type="KEGG" id="efal:FH779_01750"/>
<dbReference type="AlphaFoldDB" id="A0A7H9DPP2"/>
<dbReference type="InterPro" id="IPR036412">
    <property type="entry name" value="HAD-like_sf"/>
</dbReference>
<dbReference type="InterPro" id="IPR050155">
    <property type="entry name" value="HAD-like_hydrolase_sf"/>
</dbReference>
<comment type="catalytic activity">
    <reaction evidence="1">
        <text>2-phosphoglycolate + H2O = glycolate + phosphate</text>
        <dbReference type="Rhea" id="RHEA:14369"/>
        <dbReference type="ChEBI" id="CHEBI:15377"/>
        <dbReference type="ChEBI" id="CHEBI:29805"/>
        <dbReference type="ChEBI" id="CHEBI:43474"/>
        <dbReference type="ChEBI" id="CHEBI:58033"/>
        <dbReference type="EC" id="3.1.3.18"/>
    </reaction>
</comment>
<evidence type="ECO:0000256" key="3">
    <source>
        <dbReference type="ARBA" id="ARBA00006171"/>
    </source>
</evidence>
<dbReference type="EMBL" id="CP040908">
    <property type="protein sequence ID" value="QLL56886.1"/>
    <property type="molecule type" value="Genomic_DNA"/>
</dbReference>
<proteinExistence type="inferred from homology"/>
<evidence type="ECO:0000256" key="2">
    <source>
        <dbReference type="ARBA" id="ARBA00004818"/>
    </source>
</evidence>
<comment type="similarity">
    <text evidence="3">Belongs to the HAD-like hydrolase superfamily. CbbY/CbbZ/Gph/YieH family.</text>
</comment>
<keyword evidence="6" id="KW-1185">Reference proteome</keyword>
<evidence type="ECO:0000313" key="5">
    <source>
        <dbReference type="EMBL" id="QLL56886.1"/>
    </source>
</evidence>
<dbReference type="Pfam" id="PF13419">
    <property type="entry name" value="HAD_2"/>
    <property type="match status" value="1"/>
</dbReference>
<dbReference type="GO" id="GO:0006281">
    <property type="term" value="P:DNA repair"/>
    <property type="evidence" value="ECO:0007669"/>
    <property type="project" value="TreeGrafter"/>
</dbReference>
<dbReference type="Gene3D" id="1.10.150.240">
    <property type="entry name" value="Putative phosphatase, domain 2"/>
    <property type="match status" value="1"/>
</dbReference>